<name>A0ABS2TJ08_9ACTN</name>
<proteinExistence type="predicted"/>
<dbReference type="Pfam" id="PF13581">
    <property type="entry name" value="HATPase_c_2"/>
    <property type="match status" value="1"/>
</dbReference>
<dbReference type="RefSeq" id="WP_205355183.1">
    <property type="nucleotide sequence ID" value="NZ_JADKYB010000001.1"/>
</dbReference>
<feature type="domain" description="GAF" evidence="4">
    <location>
        <begin position="120"/>
        <end position="306"/>
    </location>
</feature>
<dbReference type="Gene3D" id="3.60.40.10">
    <property type="entry name" value="PPM-type phosphatase domain"/>
    <property type="match status" value="1"/>
</dbReference>
<keyword evidence="3" id="KW-0472">Membrane</keyword>
<dbReference type="InterPro" id="IPR036457">
    <property type="entry name" value="PPM-type-like_dom_sf"/>
</dbReference>
<evidence type="ECO:0000313" key="6">
    <source>
        <dbReference type="EMBL" id="MBM9503327.1"/>
    </source>
</evidence>
<keyword evidence="1" id="KW-0378">Hydrolase</keyword>
<feature type="compositionally biased region" description="Basic and acidic residues" evidence="2">
    <location>
        <begin position="694"/>
        <end position="712"/>
    </location>
</feature>
<comment type="caution">
    <text evidence="6">The sequence shown here is derived from an EMBL/GenBank/DDBJ whole genome shotgun (WGS) entry which is preliminary data.</text>
</comment>
<dbReference type="SMART" id="SM00331">
    <property type="entry name" value="PP2C_SIG"/>
    <property type="match status" value="1"/>
</dbReference>
<dbReference type="InterPro" id="IPR029016">
    <property type="entry name" value="GAF-like_dom_sf"/>
</dbReference>
<feature type="transmembrane region" description="Helical" evidence="3">
    <location>
        <begin position="61"/>
        <end position="79"/>
    </location>
</feature>
<organism evidence="6 7">
    <name type="scientific">Actinacidiphila acididurans</name>
    <dbReference type="NCBI Taxonomy" id="2784346"/>
    <lineage>
        <taxon>Bacteria</taxon>
        <taxon>Bacillati</taxon>
        <taxon>Actinomycetota</taxon>
        <taxon>Actinomycetes</taxon>
        <taxon>Kitasatosporales</taxon>
        <taxon>Streptomycetaceae</taxon>
        <taxon>Actinacidiphila</taxon>
    </lineage>
</organism>
<feature type="domain" description="PPM-type phosphatase" evidence="5">
    <location>
        <begin position="324"/>
        <end position="551"/>
    </location>
</feature>
<dbReference type="Gene3D" id="3.30.565.10">
    <property type="entry name" value="Histidine kinase-like ATPase, C-terminal domain"/>
    <property type="match status" value="1"/>
</dbReference>
<dbReference type="EMBL" id="JADKYB010000001">
    <property type="protein sequence ID" value="MBM9503327.1"/>
    <property type="molecule type" value="Genomic_DNA"/>
</dbReference>
<dbReference type="Pfam" id="PF07228">
    <property type="entry name" value="SpoIIE"/>
    <property type="match status" value="1"/>
</dbReference>
<dbReference type="InterPro" id="IPR003594">
    <property type="entry name" value="HATPase_dom"/>
</dbReference>
<dbReference type="SUPFAM" id="SSF55781">
    <property type="entry name" value="GAF domain-like"/>
    <property type="match status" value="1"/>
</dbReference>
<dbReference type="InterPro" id="IPR001932">
    <property type="entry name" value="PPM-type_phosphatase-like_dom"/>
</dbReference>
<dbReference type="InterPro" id="IPR036890">
    <property type="entry name" value="HATPase_C_sf"/>
</dbReference>
<dbReference type="Pfam" id="PF01590">
    <property type="entry name" value="GAF"/>
    <property type="match status" value="1"/>
</dbReference>
<evidence type="ECO:0000256" key="3">
    <source>
        <dbReference type="SAM" id="Phobius"/>
    </source>
</evidence>
<protein>
    <submittedName>
        <fullName evidence="6">SpoIIE family protein phosphatase</fullName>
    </submittedName>
</protein>
<evidence type="ECO:0000313" key="7">
    <source>
        <dbReference type="Proteomes" id="UP000749040"/>
    </source>
</evidence>
<feature type="transmembrane region" description="Helical" evidence="3">
    <location>
        <begin position="12"/>
        <end position="31"/>
    </location>
</feature>
<feature type="region of interest" description="Disordered" evidence="2">
    <location>
        <begin position="675"/>
        <end position="712"/>
    </location>
</feature>
<dbReference type="SUPFAM" id="SSF55874">
    <property type="entry name" value="ATPase domain of HSP90 chaperone/DNA topoisomerase II/histidine kinase"/>
    <property type="match status" value="1"/>
</dbReference>
<keyword evidence="3" id="KW-1133">Transmembrane helix</keyword>
<keyword evidence="7" id="KW-1185">Reference proteome</keyword>
<dbReference type="SMART" id="SM00065">
    <property type="entry name" value="GAF"/>
    <property type="match status" value="1"/>
</dbReference>
<dbReference type="PANTHER" id="PTHR43156:SF2">
    <property type="entry name" value="STAGE II SPORULATION PROTEIN E"/>
    <property type="match status" value="1"/>
</dbReference>
<evidence type="ECO:0000259" key="5">
    <source>
        <dbReference type="SMART" id="SM00331"/>
    </source>
</evidence>
<evidence type="ECO:0000256" key="2">
    <source>
        <dbReference type="SAM" id="MobiDB-lite"/>
    </source>
</evidence>
<dbReference type="Gene3D" id="3.30.450.40">
    <property type="match status" value="1"/>
</dbReference>
<evidence type="ECO:0000259" key="4">
    <source>
        <dbReference type="SMART" id="SM00065"/>
    </source>
</evidence>
<dbReference type="SUPFAM" id="SSF81606">
    <property type="entry name" value="PP2C-like"/>
    <property type="match status" value="1"/>
</dbReference>
<dbReference type="CDD" id="cd16936">
    <property type="entry name" value="HATPase_RsbW-like"/>
    <property type="match status" value="1"/>
</dbReference>
<feature type="transmembrane region" description="Helical" evidence="3">
    <location>
        <begin position="85"/>
        <end position="106"/>
    </location>
</feature>
<dbReference type="InterPro" id="IPR003018">
    <property type="entry name" value="GAF"/>
</dbReference>
<evidence type="ECO:0000256" key="1">
    <source>
        <dbReference type="ARBA" id="ARBA00022801"/>
    </source>
</evidence>
<gene>
    <name evidence="6" type="ORF">ITX44_02055</name>
</gene>
<reference evidence="6 7" key="1">
    <citation type="submission" date="2021-01" db="EMBL/GenBank/DDBJ databases">
        <title>Streptomyces acididurans sp. nov., isolated from a peat swamp forest soil.</title>
        <authorList>
            <person name="Chantavorakit T."/>
            <person name="Duangmal K."/>
        </authorList>
    </citation>
    <scope>NUCLEOTIDE SEQUENCE [LARGE SCALE GENOMIC DNA]</scope>
    <source>
        <strain evidence="6 7">KK5PA1</strain>
    </source>
</reference>
<accession>A0ABS2TJ08</accession>
<dbReference type="PANTHER" id="PTHR43156">
    <property type="entry name" value="STAGE II SPORULATION PROTEIN E-RELATED"/>
    <property type="match status" value="1"/>
</dbReference>
<dbReference type="Proteomes" id="UP000749040">
    <property type="component" value="Unassembled WGS sequence"/>
</dbReference>
<dbReference type="InterPro" id="IPR052016">
    <property type="entry name" value="Bact_Sigma-Reg"/>
</dbReference>
<sequence length="712" mass="75174">MLRVHPATRGIVALLLLAMVATSVLQVGLAGGGLVRWAGYSVLWPVVAGALLPFRATVLIGAADVAAVTVIYGWVVPAISAGGRLVVIMAVVLAYGVGLVTCRVRLARERHITGLMVARDRLTLLSEASSRVGRSLDVSRTARELAEVTVPGFADFVTVDLFDSVLRGEEPPPGPFEGDITLRRAAQRSVLPGAPEAVLEPGEPETYPPLSLPARVLAQGRAIRTPAGDGTGDWVDPRRAARIAEYDFHSGIAVPLRARNATLGVVAFGRHRRPDPFDADDVLLAEEVAARAAVCLDNARRYTHEHTTSLTLQRSLLPRRTHALAAVEVASRYVPAGAYGGVGGDWFDVIPLSSARVALVVGDVVGHGLLASAAMGRLRAAVRTLADIDLPPEELLTHLDDVVLRLGDETGHGGPEPPGAFGTDVGATCLYAVYDPVSRRCWMARAGHLLPALVTPDGEVRLVDLPSGPPLGLGGLAFESAEVLLPEGSVLALYTDGLVESRHRDIDHGICALRGVLGRPAPSLDALCETVVSTLLDGHPADDVALLLARTRALDTRHVATWELPGDPSAVAEARTAAGRQVAAWGLTEAAFTVELVVSELVTNAIRYAGGPVQLRLIREKALICEVSDGSSTSPHLRRARTFDEGGRGLFIVANLTERWGTRHNPVGKTIWAEVPLGPEPAVPPDECASPGDGECRGDGEARGERPAARQG</sequence>
<keyword evidence="3" id="KW-0812">Transmembrane</keyword>